<protein>
    <submittedName>
        <fullName evidence="1">AAA domain-containing protein</fullName>
    </submittedName>
</protein>
<gene>
    <name evidence="1" type="ORF">SAMN04488057_107113</name>
</gene>
<name>A0A1M7P804_9BACT</name>
<dbReference type="InterPro" id="IPR027417">
    <property type="entry name" value="P-loop_NTPase"/>
</dbReference>
<evidence type="ECO:0000313" key="1">
    <source>
        <dbReference type="EMBL" id="SHN12767.1"/>
    </source>
</evidence>
<accession>A0A1M7P804</accession>
<evidence type="ECO:0000313" key="2">
    <source>
        <dbReference type="Proteomes" id="UP000184513"/>
    </source>
</evidence>
<dbReference type="Proteomes" id="UP000184513">
    <property type="component" value="Unassembled WGS sequence"/>
</dbReference>
<reference evidence="1 2" key="1">
    <citation type="submission" date="2016-11" db="EMBL/GenBank/DDBJ databases">
        <authorList>
            <person name="Jaros S."/>
            <person name="Januszkiewicz K."/>
            <person name="Wedrychowicz H."/>
        </authorList>
    </citation>
    <scope>NUCLEOTIDE SEQUENCE [LARGE SCALE GENOMIC DNA]</scope>
    <source>
        <strain evidence="1 2">CGMCC 1.6102</strain>
    </source>
</reference>
<sequence>MQLIYYGTDQLRMEMGLRGNYSDNDRQRVYAAIARKAKEALQQQKSVLVDATFQKVENRRVLQDIAKKAGHKPICIQIWAAESLTKKRLSETREDSEADFSVYQMLKTSFDPIEGDYLSIQSRDGNIEDMIQQAMDYISRCHES</sequence>
<dbReference type="SUPFAM" id="SSF52540">
    <property type="entry name" value="P-loop containing nucleoside triphosphate hydrolases"/>
    <property type="match status" value="1"/>
</dbReference>
<keyword evidence="2" id="KW-1185">Reference proteome</keyword>
<dbReference type="AlphaFoldDB" id="A0A1M7P804"/>
<organism evidence="1 2">
    <name type="scientific">Cyclobacterium lianum</name>
    <dbReference type="NCBI Taxonomy" id="388280"/>
    <lineage>
        <taxon>Bacteria</taxon>
        <taxon>Pseudomonadati</taxon>
        <taxon>Bacteroidota</taxon>
        <taxon>Cytophagia</taxon>
        <taxon>Cytophagales</taxon>
        <taxon>Cyclobacteriaceae</taxon>
        <taxon>Cyclobacterium</taxon>
    </lineage>
</organism>
<dbReference type="EMBL" id="FRCY01000007">
    <property type="protein sequence ID" value="SHN12767.1"/>
    <property type="molecule type" value="Genomic_DNA"/>
</dbReference>
<dbReference type="STRING" id="388280.SAMN04488057_107113"/>
<dbReference type="Gene3D" id="3.40.50.300">
    <property type="entry name" value="P-loop containing nucleotide triphosphate hydrolases"/>
    <property type="match status" value="1"/>
</dbReference>
<dbReference type="Pfam" id="PF13671">
    <property type="entry name" value="AAA_33"/>
    <property type="match status" value="1"/>
</dbReference>
<proteinExistence type="predicted"/>